<protein>
    <submittedName>
        <fullName evidence="2">Uncharacterized protein</fullName>
    </submittedName>
</protein>
<gene>
    <name evidence="2" type="ORF">HK097_006546</name>
</gene>
<evidence type="ECO:0000256" key="1">
    <source>
        <dbReference type="SAM" id="MobiDB-lite"/>
    </source>
</evidence>
<dbReference type="EMBL" id="JADGJD010003064">
    <property type="protein sequence ID" value="KAJ3026018.1"/>
    <property type="molecule type" value="Genomic_DNA"/>
</dbReference>
<reference evidence="2" key="1">
    <citation type="submission" date="2020-05" db="EMBL/GenBank/DDBJ databases">
        <title>Phylogenomic resolution of chytrid fungi.</title>
        <authorList>
            <person name="Stajich J.E."/>
            <person name="Amses K."/>
            <person name="Simmons R."/>
            <person name="Seto K."/>
            <person name="Myers J."/>
            <person name="Bonds A."/>
            <person name="Quandt C.A."/>
            <person name="Barry K."/>
            <person name="Liu P."/>
            <person name="Grigoriev I."/>
            <person name="Longcore J.E."/>
            <person name="James T.Y."/>
        </authorList>
    </citation>
    <scope>NUCLEOTIDE SEQUENCE</scope>
    <source>
        <strain evidence="2">JEL0318</strain>
    </source>
</reference>
<accession>A0AAD5WXY1</accession>
<sequence>MSRDEKDPTAFLSRPSLSRVDSGRSEMLSSLMEERGSKEEGGKRRVDVSPGDDGWSRIDKEECGSGTVNAIRWVDAACLDLKPGGRGLMNGLIGPPARVISNLESAKEEEAERERQRKLASERKDLTPPSLAYPQ</sequence>
<keyword evidence="3" id="KW-1185">Reference proteome</keyword>
<name>A0AAD5WXY1_9FUNG</name>
<evidence type="ECO:0000313" key="2">
    <source>
        <dbReference type="EMBL" id="KAJ3026018.1"/>
    </source>
</evidence>
<proteinExistence type="predicted"/>
<dbReference type="Proteomes" id="UP001212841">
    <property type="component" value="Unassembled WGS sequence"/>
</dbReference>
<feature type="non-terminal residue" evidence="2">
    <location>
        <position position="1"/>
    </location>
</feature>
<feature type="compositionally biased region" description="Basic and acidic residues" evidence="1">
    <location>
        <begin position="32"/>
        <end position="47"/>
    </location>
</feature>
<evidence type="ECO:0000313" key="3">
    <source>
        <dbReference type="Proteomes" id="UP001212841"/>
    </source>
</evidence>
<feature type="compositionally biased region" description="Basic and acidic residues" evidence="1">
    <location>
        <begin position="105"/>
        <end position="126"/>
    </location>
</feature>
<feature type="region of interest" description="Disordered" evidence="1">
    <location>
        <begin position="104"/>
        <end position="135"/>
    </location>
</feature>
<comment type="caution">
    <text evidence="2">The sequence shown here is derived from an EMBL/GenBank/DDBJ whole genome shotgun (WGS) entry which is preliminary data.</text>
</comment>
<dbReference type="AlphaFoldDB" id="A0AAD5WXY1"/>
<feature type="region of interest" description="Disordered" evidence="1">
    <location>
        <begin position="1"/>
        <end position="61"/>
    </location>
</feature>
<organism evidence="2 3">
    <name type="scientific">Rhizophlyctis rosea</name>
    <dbReference type="NCBI Taxonomy" id="64517"/>
    <lineage>
        <taxon>Eukaryota</taxon>
        <taxon>Fungi</taxon>
        <taxon>Fungi incertae sedis</taxon>
        <taxon>Chytridiomycota</taxon>
        <taxon>Chytridiomycota incertae sedis</taxon>
        <taxon>Chytridiomycetes</taxon>
        <taxon>Rhizophlyctidales</taxon>
        <taxon>Rhizophlyctidaceae</taxon>
        <taxon>Rhizophlyctis</taxon>
    </lineage>
</organism>